<dbReference type="GO" id="GO:0000712">
    <property type="term" value="P:resolution of meiotic recombination intermediates"/>
    <property type="evidence" value="ECO:0007669"/>
    <property type="project" value="TreeGrafter"/>
</dbReference>
<dbReference type="EMBL" id="CAKOGL010000023">
    <property type="protein sequence ID" value="CAH2100633.1"/>
    <property type="molecule type" value="Genomic_DNA"/>
</dbReference>
<dbReference type="InterPro" id="IPR027417">
    <property type="entry name" value="P-loop_NTPase"/>
</dbReference>
<dbReference type="SUPFAM" id="SSF52540">
    <property type="entry name" value="P-loop containing nucleoside triphosphate hydrolases"/>
    <property type="match status" value="1"/>
</dbReference>
<dbReference type="Pfam" id="PF00270">
    <property type="entry name" value="DEAD"/>
    <property type="match status" value="1"/>
</dbReference>
<feature type="domain" description="Helicase ATP-binding" evidence="6">
    <location>
        <begin position="501"/>
        <end position="647"/>
    </location>
</feature>
<feature type="region of interest" description="Disordered" evidence="5">
    <location>
        <begin position="204"/>
        <end position="246"/>
    </location>
</feature>
<keyword evidence="1" id="KW-0547">Nucleotide-binding</keyword>
<dbReference type="PANTHER" id="PTHR47961">
    <property type="entry name" value="DNA POLYMERASE THETA, PUTATIVE (AFU_ORTHOLOGUE AFUA_1G05260)-RELATED"/>
    <property type="match status" value="1"/>
</dbReference>
<evidence type="ECO:0000256" key="2">
    <source>
        <dbReference type="ARBA" id="ARBA00022801"/>
    </source>
</evidence>
<gene>
    <name evidence="7" type="ORF">EEDITHA_LOCUS15471</name>
</gene>
<evidence type="ECO:0000256" key="3">
    <source>
        <dbReference type="ARBA" id="ARBA00022806"/>
    </source>
</evidence>
<organism evidence="7 8">
    <name type="scientific">Euphydryas editha</name>
    <name type="common">Edith's checkerspot</name>
    <dbReference type="NCBI Taxonomy" id="104508"/>
    <lineage>
        <taxon>Eukaryota</taxon>
        <taxon>Metazoa</taxon>
        <taxon>Ecdysozoa</taxon>
        <taxon>Arthropoda</taxon>
        <taxon>Hexapoda</taxon>
        <taxon>Insecta</taxon>
        <taxon>Pterygota</taxon>
        <taxon>Neoptera</taxon>
        <taxon>Endopterygota</taxon>
        <taxon>Lepidoptera</taxon>
        <taxon>Glossata</taxon>
        <taxon>Ditrysia</taxon>
        <taxon>Papilionoidea</taxon>
        <taxon>Nymphalidae</taxon>
        <taxon>Nymphalinae</taxon>
        <taxon>Euphydryas</taxon>
    </lineage>
</organism>
<evidence type="ECO:0000313" key="7">
    <source>
        <dbReference type="EMBL" id="CAH2100633.1"/>
    </source>
</evidence>
<dbReference type="InterPro" id="IPR048863">
    <property type="entry name" value="BRR2_plug"/>
</dbReference>
<comment type="caution">
    <text evidence="7">The sequence shown here is derived from an EMBL/GenBank/DDBJ whole genome shotgun (WGS) entry which is preliminary data.</text>
</comment>
<dbReference type="GO" id="GO:0016787">
    <property type="term" value="F:hydrolase activity"/>
    <property type="evidence" value="ECO:0007669"/>
    <property type="project" value="UniProtKB-KW"/>
</dbReference>
<evidence type="ECO:0000256" key="4">
    <source>
        <dbReference type="ARBA" id="ARBA00022840"/>
    </source>
</evidence>
<keyword evidence="8" id="KW-1185">Reference proteome</keyword>
<protein>
    <recommendedName>
        <fullName evidence="6">Helicase ATP-binding domain-containing protein</fullName>
    </recommendedName>
</protein>
<dbReference type="PROSITE" id="PS51192">
    <property type="entry name" value="HELICASE_ATP_BIND_1"/>
    <property type="match status" value="1"/>
</dbReference>
<keyword evidence="4" id="KW-0067">ATP-binding</keyword>
<dbReference type="GO" id="GO:0005634">
    <property type="term" value="C:nucleus"/>
    <property type="evidence" value="ECO:0007669"/>
    <property type="project" value="TreeGrafter"/>
</dbReference>
<feature type="region of interest" description="Disordered" evidence="5">
    <location>
        <begin position="44"/>
        <end position="80"/>
    </location>
</feature>
<name>A0AAU9UNA5_EUPED</name>
<dbReference type="AlphaFoldDB" id="A0AAU9UNA5"/>
<reference evidence="7" key="1">
    <citation type="submission" date="2022-03" db="EMBL/GenBank/DDBJ databases">
        <authorList>
            <person name="Tunstrom K."/>
        </authorList>
    </citation>
    <scope>NUCLEOTIDE SEQUENCE</scope>
</reference>
<evidence type="ECO:0000313" key="8">
    <source>
        <dbReference type="Proteomes" id="UP001153954"/>
    </source>
</evidence>
<feature type="compositionally biased region" description="Acidic residues" evidence="5">
    <location>
        <begin position="204"/>
        <end position="214"/>
    </location>
</feature>
<feature type="region of interest" description="Disordered" evidence="5">
    <location>
        <begin position="381"/>
        <end position="414"/>
    </location>
</feature>
<feature type="compositionally biased region" description="Basic and acidic residues" evidence="5">
    <location>
        <begin position="382"/>
        <end position="396"/>
    </location>
</feature>
<keyword evidence="2" id="KW-0378">Hydrolase</keyword>
<dbReference type="InterPro" id="IPR014001">
    <property type="entry name" value="Helicase_ATP-bd"/>
</dbReference>
<dbReference type="Proteomes" id="UP001153954">
    <property type="component" value="Unassembled WGS sequence"/>
</dbReference>
<proteinExistence type="predicted"/>
<dbReference type="FunFam" id="3.40.50.300:FF:003287">
    <property type="entry name" value="U5 small nuclear ribonucleoprotein 200 kDa helicase"/>
    <property type="match status" value="1"/>
</dbReference>
<dbReference type="GO" id="GO:0003678">
    <property type="term" value="F:DNA helicase activity"/>
    <property type="evidence" value="ECO:0007669"/>
    <property type="project" value="TreeGrafter"/>
</dbReference>
<dbReference type="SMART" id="SM00487">
    <property type="entry name" value="DEXDc"/>
    <property type="match status" value="1"/>
</dbReference>
<dbReference type="InterPro" id="IPR041094">
    <property type="entry name" value="Brr2_helicase_PWI"/>
</dbReference>
<sequence>MADAAARQLQYEYKANSNLVLQADVRLIERRGRDEATGEVLSLSGKLGGTRMGDRAQRTKPDKAEERKAKRQKRDEASYELSKSKSRVAWADDTPAGVLYRPRAQHTRHAYELLLAFMQSALGDQPRDILCGACDEVLVVLKNDKLKDPERKKEVEMLLGPIPDERFALLVNLGKKITDFTISSSTEGNTEIDETYGINVQFEESSEEDDEDAYGEVHDEEKEEGDASDNEGGKESSGEDSDGEGKKNAIHANLAEEGGAGAGAAGRRREAQTLHALDIDAYWLQRRLSRHFPDAMLSQAKSSEVLRALAEAADDRDLENRLVLLLGYDCFDLVKILNKYRYTILYCTKLASSQSESERAAIREEMSKQPHLQKILAQLDTGKGEDEHTAEQSEQPRKRHKTGTEQTTGGGTVTGNRKMLQLEELVFAAGSHLMANKRCQLPPGSFRKQRKGYEEVHVPALKPKPFEEDETLVPIEKLPKYVQPAFEGFKTLNRIQSRISKAALETDENLLVCAPTGAGKTNVALLCALREVGKHVNDDGSVNAHDFKIIYVAPMRSLVQEMVGNFSKRLAAYNMKVSELTGDHQLTREQIDATQLIVCTPEKWDIVTRKGGERSFTNLVRLIIIDEVHLLHDERGPVLEALVARTLRTVEHTQEQVTCTLCCCRTTSARPCWRRWRRWWRARCGPSSTRRSR</sequence>
<keyword evidence="3" id="KW-0347">Helicase</keyword>
<accession>A0AAU9UNA5</accession>
<evidence type="ECO:0000256" key="1">
    <source>
        <dbReference type="ARBA" id="ARBA00022741"/>
    </source>
</evidence>
<feature type="compositionally biased region" description="Basic and acidic residues" evidence="5">
    <location>
        <begin position="231"/>
        <end position="246"/>
    </location>
</feature>
<feature type="compositionally biased region" description="Basic and acidic residues" evidence="5">
    <location>
        <begin position="52"/>
        <end position="77"/>
    </location>
</feature>
<evidence type="ECO:0000259" key="6">
    <source>
        <dbReference type="PROSITE" id="PS51192"/>
    </source>
</evidence>
<dbReference type="Gene3D" id="3.40.50.300">
    <property type="entry name" value="P-loop containing nucleotide triphosphate hydrolases"/>
    <property type="match status" value="1"/>
</dbReference>
<dbReference type="PANTHER" id="PTHR47961:SF4">
    <property type="entry name" value="ACTIVATING SIGNAL COINTEGRATOR 1 COMPLEX SUBUNIT 3"/>
    <property type="match status" value="1"/>
</dbReference>
<dbReference type="GO" id="GO:0005524">
    <property type="term" value="F:ATP binding"/>
    <property type="evidence" value="ECO:0007669"/>
    <property type="project" value="UniProtKB-KW"/>
</dbReference>
<evidence type="ECO:0000256" key="5">
    <source>
        <dbReference type="SAM" id="MobiDB-lite"/>
    </source>
</evidence>
<dbReference type="GO" id="GO:0003676">
    <property type="term" value="F:nucleic acid binding"/>
    <property type="evidence" value="ECO:0007669"/>
    <property type="project" value="InterPro"/>
</dbReference>
<dbReference type="Pfam" id="PF18149">
    <property type="entry name" value="Helicase_PWI"/>
    <property type="match status" value="1"/>
</dbReference>
<dbReference type="InterPro" id="IPR011545">
    <property type="entry name" value="DEAD/DEAH_box_helicase_dom"/>
</dbReference>
<dbReference type="InterPro" id="IPR050474">
    <property type="entry name" value="Hel308_SKI2-like"/>
</dbReference>
<dbReference type="Pfam" id="PF21188">
    <property type="entry name" value="BRR2_plug"/>
    <property type="match status" value="1"/>
</dbReference>